<dbReference type="InterPro" id="IPR023370">
    <property type="entry name" value="TrmO-like_N"/>
</dbReference>
<dbReference type="SUPFAM" id="SSF118196">
    <property type="entry name" value="YaeB-like"/>
    <property type="match status" value="1"/>
</dbReference>
<proteinExistence type="inferred from homology"/>
<protein>
    <submittedName>
        <fullName evidence="4">tRNA (N6-threonylcarbamoyladenosine(37)-N6)-methyltransferase TrmO</fullName>
    </submittedName>
</protein>
<keyword evidence="1" id="KW-0949">S-adenosyl-L-methionine</keyword>
<evidence type="ECO:0000256" key="1">
    <source>
        <dbReference type="ARBA" id="ARBA00022691"/>
    </source>
</evidence>
<evidence type="ECO:0000259" key="3">
    <source>
        <dbReference type="PROSITE" id="PS51668"/>
    </source>
</evidence>
<dbReference type="PROSITE" id="PS51668">
    <property type="entry name" value="TSAA_2"/>
    <property type="match status" value="1"/>
</dbReference>
<feature type="domain" description="TsaA-like" evidence="3">
    <location>
        <begin position="25"/>
        <end position="154"/>
    </location>
</feature>
<dbReference type="CDD" id="cd09281">
    <property type="entry name" value="UPF0066"/>
    <property type="match status" value="1"/>
</dbReference>
<reference evidence="4" key="1">
    <citation type="submission" date="2021-03" db="EMBL/GenBank/DDBJ databases">
        <title>Sagittula salina sp. nov. strain M10.9X isolated from the marine waste.</title>
        <authorList>
            <person name="Satari L."/>
            <person name="Molina-Menor E."/>
            <person name="Vidal-Verdu A."/>
            <person name="Pascual J."/>
            <person name="Pereto J."/>
            <person name="Porcar M."/>
        </authorList>
    </citation>
    <scope>NUCLEOTIDE SEQUENCE</scope>
    <source>
        <strain evidence="4">M10.9X</strain>
    </source>
</reference>
<sequence>MPHHGDATREGEIAADLPPASDAGLRFIGRIETPFITRGDCPRQGDMENGPDCVLNLAPIYGPALREIGKRRHLQVFYWLHAARRDMLVQRRKGEGPMMGTFALRSPLRPNPIGVSVVRLLRVEGTRLFVRGLDCLDGTPLLDIKPITCREEMR</sequence>
<dbReference type="Gene3D" id="2.40.30.70">
    <property type="entry name" value="YaeB-like"/>
    <property type="match status" value="1"/>
</dbReference>
<comment type="similarity">
    <text evidence="2">Belongs to the tRNA methyltransferase O family.</text>
</comment>
<dbReference type="Pfam" id="PF01980">
    <property type="entry name" value="TrmO_N"/>
    <property type="match status" value="1"/>
</dbReference>
<accession>A0A940MS28</accession>
<dbReference type="InterPro" id="IPR040372">
    <property type="entry name" value="YaeB-like"/>
</dbReference>
<dbReference type="PANTHER" id="PTHR12818">
    <property type="entry name" value="TRNA (ADENINE(37)-N6)-METHYLTRANSFERASE"/>
    <property type="match status" value="1"/>
</dbReference>
<dbReference type="EMBL" id="JAGISH010000009">
    <property type="protein sequence ID" value="MBP0483982.1"/>
    <property type="molecule type" value="Genomic_DNA"/>
</dbReference>
<dbReference type="Proteomes" id="UP000675940">
    <property type="component" value="Unassembled WGS sequence"/>
</dbReference>
<name>A0A940MS28_9RHOB</name>
<gene>
    <name evidence="4" type="primary">tsaA</name>
    <name evidence="4" type="ORF">J5474_15990</name>
</gene>
<keyword evidence="5" id="KW-1185">Reference proteome</keyword>
<dbReference type="AlphaFoldDB" id="A0A940MS28"/>
<evidence type="ECO:0000313" key="4">
    <source>
        <dbReference type="EMBL" id="MBP0483982.1"/>
    </source>
</evidence>
<dbReference type="InterPro" id="IPR036413">
    <property type="entry name" value="YaeB-like_sf"/>
</dbReference>
<dbReference type="InterPro" id="IPR036414">
    <property type="entry name" value="YaeB_N_sf"/>
</dbReference>
<dbReference type="NCBIfam" id="TIGR00104">
    <property type="entry name" value="tRNA_TsaA"/>
    <property type="match status" value="1"/>
</dbReference>
<dbReference type="RefSeq" id="WP_209361932.1">
    <property type="nucleotide sequence ID" value="NZ_JAGISH010000009.1"/>
</dbReference>
<evidence type="ECO:0000313" key="5">
    <source>
        <dbReference type="Proteomes" id="UP000675940"/>
    </source>
</evidence>
<dbReference type="PANTHER" id="PTHR12818:SF0">
    <property type="entry name" value="TRNA (ADENINE(37)-N6)-METHYLTRANSFERASE"/>
    <property type="match status" value="1"/>
</dbReference>
<evidence type="ECO:0000256" key="2">
    <source>
        <dbReference type="ARBA" id="ARBA00033753"/>
    </source>
</evidence>
<comment type="caution">
    <text evidence="4">The sequence shown here is derived from an EMBL/GenBank/DDBJ whole genome shotgun (WGS) entry which is preliminary data.</text>
</comment>
<organism evidence="4 5">
    <name type="scientific">Sagittula salina</name>
    <dbReference type="NCBI Taxonomy" id="2820268"/>
    <lineage>
        <taxon>Bacteria</taxon>
        <taxon>Pseudomonadati</taxon>
        <taxon>Pseudomonadota</taxon>
        <taxon>Alphaproteobacteria</taxon>
        <taxon>Rhodobacterales</taxon>
        <taxon>Roseobacteraceae</taxon>
        <taxon>Sagittula</taxon>
    </lineage>
</organism>